<evidence type="ECO:0000313" key="2">
    <source>
        <dbReference type="Proteomes" id="UP000016801"/>
    </source>
</evidence>
<name>M1WGY2_CLAP2</name>
<gene>
    <name evidence="1" type="ORF">CPUR_08872</name>
</gene>
<dbReference type="Proteomes" id="UP000016801">
    <property type="component" value="Unassembled WGS sequence"/>
</dbReference>
<comment type="caution">
    <text evidence="1">The sequence shown here is derived from an EMBL/GenBank/DDBJ whole genome shotgun (WGS) entry which is preliminary data.</text>
</comment>
<dbReference type="AlphaFoldDB" id="M1WGY2"/>
<dbReference type="VEuPathDB" id="FungiDB:CPUR_08872"/>
<evidence type="ECO:0000313" key="1">
    <source>
        <dbReference type="EMBL" id="CCE34933.1"/>
    </source>
</evidence>
<accession>M1WGY2</accession>
<protein>
    <submittedName>
        <fullName evidence="1">Uncharacterized protein</fullName>
    </submittedName>
</protein>
<dbReference type="HOGENOM" id="CLU_3399345_0_0_1"/>
<dbReference type="EMBL" id="CAGA01000181">
    <property type="protein sequence ID" value="CCE34933.1"/>
    <property type="molecule type" value="Genomic_DNA"/>
</dbReference>
<proteinExistence type="predicted"/>
<keyword evidence="2" id="KW-1185">Reference proteome</keyword>
<sequence length="31" mass="3453">MECLQGGTCVDGGGETPMMMVITRYRRETMV</sequence>
<organism evidence="1 2">
    <name type="scientific">Claviceps purpurea (strain 20.1)</name>
    <name type="common">Ergot fungus</name>
    <name type="synonym">Sphacelia segetum</name>
    <dbReference type="NCBI Taxonomy" id="1111077"/>
    <lineage>
        <taxon>Eukaryota</taxon>
        <taxon>Fungi</taxon>
        <taxon>Dikarya</taxon>
        <taxon>Ascomycota</taxon>
        <taxon>Pezizomycotina</taxon>
        <taxon>Sordariomycetes</taxon>
        <taxon>Hypocreomycetidae</taxon>
        <taxon>Hypocreales</taxon>
        <taxon>Clavicipitaceae</taxon>
        <taxon>Claviceps</taxon>
    </lineage>
</organism>
<reference evidence="1 2" key="1">
    <citation type="journal article" date="2013" name="PLoS Genet.">
        <title>Plant-symbiotic fungi as chemical engineers: Multi-genome analysis of the Clavicipitaceae reveals dynamics of alkaloid loci.</title>
        <authorList>
            <person name="Schardl C.L."/>
            <person name="Young C.A."/>
            <person name="Hesse U."/>
            <person name="Amyotte S.G."/>
            <person name="Andreeva K."/>
            <person name="Calie P.J."/>
            <person name="Fleetwood D.J."/>
            <person name="Haws D.C."/>
            <person name="Moore N."/>
            <person name="Oeser B."/>
            <person name="Panaccione D.G."/>
            <person name="Schweri K.K."/>
            <person name="Voisey C.R."/>
            <person name="Farman M.L."/>
            <person name="Jaromczyk J.W."/>
            <person name="Roe B.A."/>
            <person name="O'Sullivan D.M."/>
            <person name="Scott B."/>
            <person name="Tudzynski P."/>
            <person name="An Z."/>
            <person name="Arnaoudova E.G."/>
            <person name="Bullock C.T."/>
            <person name="Charlton N.D."/>
            <person name="Chen L."/>
            <person name="Cox M."/>
            <person name="Dinkins R.D."/>
            <person name="Florea S."/>
            <person name="Glenn A.E."/>
            <person name="Gordon A."/>
            <person name="Gueldener U."/>
            <person name="Harris D.R."/>
            <person name="Hollin W."/>
            <person name="Jaromczyk J."/>
            <person name="Johnson R.D."/>
            <person name="Khan A.K."/>
            <person name="Leistner E."/>
            <person name="Leuchtmann A."/>
            <person name="Li C."/>
            <person name="Liu J."/>
            <person name="Liu J."/>
            <person name="Liu M."/>
            <person name="Mace W."/>
            <person name="Machado C."/>
            <person name="Nagabhyru P."/>
            <person name="Pan J."/>
            <person name="Schmid J."/>
            <person name="Sugawara K."/>
            <person name="Steiner U."/>
            <person name="Takach J.E."/>
            <person name="Tanaka E."/>
            <person name="Webb J.S."/>
            <person name="Wilson E.V."/>
            <person name="Wiseman J.L."/>
            <person name="Yoshida R."/>
            <person name="Zeng Z."/>
        </authorList>
    </citation>
    <scope>NUCLEOTIDE SEQUENCE [LARGE SCALE GENOMIC DNA]</scope>
    <source>
        <strain evidence="1 2">20.1</strain>
    </source>
</reference>